<dbReference type="AlphaFoldDB" id="A0A1E3SDV7"/>
<sequence>MAALLLLLLVGLFAAAVITGIILLVVRLADSSKSEPYVPHGWQPTTEPGWYPDTRDPNVLRYFDGQQWTSATRQMH</sequence>
<dbReference type="EMBL" id="MVHT01000047">
    <property type="protein sequence ID" value="ORB01765.1"/>
    <property type="molecule type" value="Genomic_DNA"/>
</dbReference>
<accession>A0A1E3SDV7</accession>
<evidence type="ECO:0000259" key="1">
    <source>
        <dbReference type="Pfam" id="PF10708"/>
    </source>
</evidence>
<comment type="caution">
    <text evidence="2">The sequence shown here is derived from an EMBL/GenBank/DDBJ whole genome shotgun (WGS) entry which is preliminary data.</text>
</comment>
<gene>
    <name evidence="2" type="ORF">BST27_17295</name>
</gene>
<dbReference type="InterPro" id="IPR018929">
    <property type="entry name" value="DUF2510"/>
</dbReference>
<organism evidence="2 3">
    <name type="scientific">Mycobacterium intermedium</name>
    <dbReference type="NCBI Taxonomy" id="28445"/>
    <lineage>
        <taxon>Bacteria</taxon>
        <taxon>Bacillati</taxon>
        <taxon>Actinomycetota</taxon>
        <taxon>Actinomycetes</taxon>
        <taxon>Mycobacteriales</taxon>
        <taxon>Mycobacteriaceae</taxon>
        <taxon>Mycobacterium</taxon>
        <taxon>Mycobacterium simiae complex</taxon>
    </lineage>
</organism>
<feature type="domain" description="DUF2510" evidence="1">
    <location>
        <begin position="48"/>
        <end position="74"/>
    </location>
</feature>
<dbReference type="RefSeq" id="WP_069419642.1">
    <property type="nucleotide sequence ID" value="NZ_CBCRZH010000043.1"/>
</dbReference>
<evidence type="ECO:0000313" key="3">
    <source>
        <dbReference type="Proteomes" id="UP000192739"/>
    </source>
</evidence>
<reference evidence="2 3" key="1">
    <citation type="submission" date="2017-02" db="EMBL/GenBank/DDBJ databases">
        <title>The new phylogeny of genus Mycobacterium.</title>
        <authorList>
            <person name="Tortoli E."/>
            <person name="Trovato A."/>
            <person name="Cirillo D.M."/>
        </authorList>
    </citation>
    <scope>NUCLEOTIDE SEQUENCE [LARGE SCALE GENOMIC DNA]</scope>
    <source>
        <strain evidence="2 3">DSM 44049</strain>
    </source>
</reference>
<dbReference type="Proteomes" id="UP000192739">
    <property type="component" value="Unassembled WGS sequence"/>
</dbReference>
<evidence type="ECO:0000313" key="2">
    <source>
        <dbReference type="EMBL" id="ORB01765.1"/>
    </source>
</evidence>
<dbReference type="Pfam" id="PF10708">
    <property type="entry name" value="DUF2510"/>
    <property type="match status" value="1"/>
</dbReference>
<keyword evidence="3" id="KW-1185">Reference proteome</keyword>
<name>A0A1E3SDV7_MYCIE</name>
<proteinExistence type="predicted"/>
<protein>
    <recommendedName>
        <fullName evidence="1">DUF2510 domain-containing protein</fullName>
    </recommendedName>
</protein>